<evidence type="ECO:0000313" key="2">
    <source>
        <dbReference type="Proteomes" id="UP000076442"/>
    </source>
</evidence>
<accession>A0AAP1H9I8</accession>
<evidence type="ECO:0000313" key="1">
    <source>
        <dbReference type="EMBL" id="KZD94211.1"/>
    </source>
</evidence>
<reference evidence="1 2" key="1">
    <citation type="submission" date="2015-09" db="EMBL/GenBank/DDBJ databases">
        <title>Spore heat resistance.</title>
        <authorList>
            <person name="Boekhorst J."/>
            <person name="Berendsen E.M."/>
            <person name="Wells-Bennik M.H."/>
            <person name="Kuipers O.P."/>
        </authorList>
    </citation>
    <scope>NUCLEOTIDE SEQUENCE [LARGE SCALE GENOMIC DNA]</scope>
    <source>
        <strain evidence="1 2">B4122</strain>
    </source>
</reference>
<dbReference type="EMBL" id="LJZV01000003">
    <property type="protein sequence ID" value="KZD94211.1"/>
    <property type="molecule type" value="Genomic_DNA"/>
</dbReference>
<proteinExistence type="predicted"/>
<name>A0AAP1H9I8_BACIU</name>
<organism evidence="1 2">
    <name type="scientific">Bacillus subtilis</name>
    <dbReference type="NCBI Taxonomy" id="1423"/>
    <lineage>
        <taxon>Bacteria</taxon>
        <taxon>Bacillati</taxon>
        <taxon>Bacillota</taxon>
        <taxon>Bacilli</taxon>
        <taxon>Bacillales</taxon>
        <taxon>Bacillaceae</taxon>
        <taxon>Bacillus</taxon>
    </lineage>
</organism>
<sequence length="37" mass="4047">MFFAIKKPSGVRRAVCLILFYTQIKIISSAKSGGLDS</sequence>
<dbReference type="AlphaFoldDB" id="A0AAP1H9I8"/>
<comment type="caution">
    <text evidence="1">The sequence shown here is derived from an EMBL/GenBank/DDBJ whole genome shotgun (WGS) entry which is preliminary data.</text>
</comment>
<protein>
    <submittedName>
        <fullName evidence="1">Uncharacterized protein</fullName>
    </submittedName>
</protein>
<dbReference type="Proteomes" id="UP000076442">
    <property type="component" value="Unassembled WGS sequence"/>
</dbReference>
<gene>
    <name evidence="1" type="ORF">B4122_0907</name>
</gene>